<dbReference type="InterPro" id="IPR036188">
    <property type="entry name" value="FAD/NAD-bd_sf"/>
</dbReference>
<reference evidence="2" key="1">
    <citation type="submission" date="2020-08" db="EMBL/GenBank/DDBJ databases">
        <title>Winogradskyella ouciana sp. nov., isolated from the hadal seawater of the Mariana Trench.</title>
        <authorList>
            <person name="He X."/>
        </authorList>
    </citation>
    <scope>NUCLEOTIDE SEQUENCE [LARGE SCALE GENOMIC DNA]</scope>
    <source>
        <strain evidence="2">KCTC 52348</strain>
    </source>
</reference>
<protein>
    <submittedName>
        <fullName evidence="2">FAD-dependent oxidoreductase</fullName>
    </submittedName>
</protein>
<dbReference type="EMBL" id="JACLCP010000002">
    <property type="protein sequence ID" value="MBC2845043.1"/>
    <property type="molecule type" value="Genomic_DNA"/>
</dbReference>
<dbReference type="InterPro" id="IPR002937">
    <property type="entry name" value="Amino_oxidase"/>
</dbReference>
<dbReference type="Pfam" id="PF01593">
    <property type="entry name" value="Amino_oxidase"/>
    <property type="match status" value="1"/>
</dbReference>
<dbReference type="GO" id="GO:0016491">
    <property type="term" value="F:oxidoreductase activity"/>
    <property type="evidence" value="ECO:0007669"/>
    <property type="project" value="InterPro"/>
</dbReference>
<evidence type="ECO:0000313" key="2">
    <source>
        <dbReference type="EMBL" id="MBC2845043.1"/>
    </source>
</evidence>
<organism evidence="2 3">
    <name type="scientific">Winogradskyella flava</name>
    <dbReference type="NCBI Taxonomy" id="1884876"/>
    <lineage>
        <taxon>Bacteria</taxon>
        <taxon>Pseudomonadati</taxon>
        <taxon>Bacteroidota</taxon>
        <taxon>Flavobacteriia</taxon>
        <taxon>Flavobacteriales</taxon>
        <taxon>Flavobacteriaceae</taxon>
        <taxon>Winogradskyella</taxon>
    </lineage>
</organism>
<sequence length="426" mass="47411">MDRKSYKIHIIGGGISGLIAAKTLEEAGYSPTIIEATDRVGGRVKTDVLNGHQLDHGFQVLLDAYPYAQRHLDYDALKLQKFKPGSVIYKNGKSQTIGDPLRDSSFLLSTLFASIGSFSDKLKILKLNTALKKKSIASIFESESTTTLNYLKKKGFSEAMISDFFKPFFSGIFLEPDLKTSSRMFEFVYKMFGEGLAVLPEKGIEAISEQLKSKLKQTEFIFNKTVQKVDDKSIEFNDGSKVDTHFSIIATAADRLIPNLNNQNIVWKSCYNLYFEVDKRTIDKPIIGLIADKDALINNVFFCNSINTASQGNAELLSVTVLKAHSFTEDELVETVSSELKQYCNIDTTKFVKLYHIKNALPDLETLHYDISPTETQLKPTVYLAGDHLLNGSLNAAMISGERAAQGVVMSLEDGLVVENLTSEYI</sequence>
<dbReference type="AlphaFoldDB" id="A0A842ITG8"/>
<evidence type="ECO:0000259" key="1">
    <source>
        <dbReference type="Pfam" id="PF01593"/>
    </source>
</evidence>
<dbReference type="PANTHER" id="PTHR42841">
    <property type="entry name" value="AMINE OXIDASE"/>
    <property type="match status" value="1"/>
</dbReference>
<keyword evidence="3" id="KW-1185">Reference proteome</keyword>
<comment type="caution">
    <text evidence="2">The sequence shown here is derived from an EMBL/GenBank/DDBJ whole genome shotgun (WGS) entry which is preliminary data.</text>
</comment>
<name>A0A842ITG8_9FLAO</name>
<dbReference type="RefSeq" id="WP_185788762.1">
    <property type="nucleotide sequence ID" value="NZ_JACLCP010000002.1"/>
</dbReference>
<dbReference type="Gene3D" id="3.50.50.60">
    <property type="entry name" value="FAD/NAD(P)-binding domain"/>
    <property type="match status" value="1"/>
</dbReference>
<gene>
    <name evidence="2" type="ORF">H7F21_08065</name>
</gene>
<evidence type="ECO:0000313" key="3">
    <source>
        <dbReference type="Proteomes" id="UP000533900"/>
    </source>
</evidence>
<dbReference type="Proteomes" id="UP000533900">
    <property type="component" value="Unassembled WGS sequence"/>
</dbReference>
<dbReference type="SUPFAM" id="SSF51905">
    <property type="entry name" value="FAD/NAD(P)-binding domain"/>
    <property type="match status" value="1"/>
</dbReference>
<accession>A0A842ITG8</accession>
<feature type="domain" description="Amine oxidase" evidence="1">
    <location>
        <begin position="15"/>
        <end position="408"/>
    </location>
</feature>
<proteinExistence type="predicted"/>